<dbReference type="OrthoDB" id="944635at2"/>
<keyword evidence="1" id="KW-0812">Transmembrane</keyword>
<feature type="transmembrane region" description="Helical" evidence="1">
    <location>
        <begin position="52"/>
        <end position="69"/>
    </location>
</feature>
<dbReference type="EMBL" id="HE796683">
    <property type="protein sequence ID" value="CCH03254.1"/>
    <property type="molecule type" value="Genomic_DNA"/>
</dbReference>
<sequence length="207" mass="23735">MMVTFLVVFGLFFLAIRGLLKYTSQTLGDESPLSQPVTYAYPNDYFWWRETVWVLPITLLVVYGDWLFLTRFPTATKLWHYLLIGFMPGLTAFFIYVLSRLYWTERQLATIIKDTLVYLDPPTQSMVVSRASTDTVLTTANVAAIEMHTVSFGKFLYLYFRFIDQDGCATPIYDYGKGLPFGIEAYFKGIPVTAFTHSYPTSPLPLS</sequence>
<keyword evidence="3" id="KW-1185">Reference proteome</keyword>
<dbReference type="STRING" id="1166018.FAES_5255"/>
<keyword evidence="1" id="KW-1133">Transmembrane helix</keyword>
<keyword evidence="1" id="KW-0472">Membrane</keyword>
<dbReference type="HOGENOM" id="CLU_1324749_0_0_10"/>
<evidence type="ECO:0000313" key="3">
    <source>
        <dbReference type="Proteomes" id="UP000011058"/>
    </source>
</evidence>
<feature type="transmembrane region" description="Helical" evidence="1">
    <location>
        <begin position="81"/>
        <end position="103"/>
    </location>
</feature>
<gene>
    <name evidence="2" type="ORF">FAES_5255</name>
</gene>
<proteinExistence type="predicted"/>
<dbReference type="AlphaFoldDB" id="I0KGK1"/>
<organism evidence="2 3">
    <name type="scientific">Fibrella aestuarina BUZ 2</name>
    <dbReference type="NCBI Taxonomy" id="1166018"/>
    <lineage>
        <taxon>Bacteria</taxon>
        <taxon>Pseudomonadati</taxon>
        <taxon>Bacteroidota</taxon>
        <taxon>Cytophagia</taxon>
        <taxon>Cytophagales</taxon>
        <taxon>Spirosomataceae</taxon>
        <taxon>Fibrella</taxon>
    </lineage>
</organism>
<evidence type="ECO:0000256" key="1">
    <source>
        <dbReference type="SAM" id="Phobius"/>
    </source>
</evidence>
<dbReference type="KEGG" id="fae:FAES_5255"/>
<accession>I0KGK1</accession>
<reference evidence="2 3" key="1">
    <citation type="journal article" date="2012" name="J. Bacteriol.">
        <title>Genome Sequence of Fibrella aestuarina BUZ 2T, a Filamentous Marine Bacterium.</title>
        <authorList>
            <person name="Filippini M."/>
            <person name="Qi W."/>
            <person name="Blom J."/>
            <person name="Goesmann A."/>
            <person name="Smits T.H."/>
            <person name="Bagheri H.C."/>
        </authorList>
    </citation>
    <scope>NUCLEOTIDE SEQUENCE [LARGE SCALE GENOMIC DNA]</scope>
    <source>
        <strain evidence="3">BUZ 2T</strain>
    </source>
</reference>
<name>I0KGK1_9BACT</name>
<dbReference type="Proteomes" id="UP000011058">
    <property type="component" value="Chromosome"/>
</dbReference>
<evidence type="ECO:0000313" key="2">
    <source>
        <dbReference type="EMBL" id="CCH03254.1"/>
    </source>
</evidence>
<protein>
    <submittedName>
        <fullName evidence="2">Uncharacterized protein</fullName>
    </submittedName>
</protein>